<dbReference type="EMBL" id="CAIX01000254">
    <property type="protein sequence ID" value="CCI48886.1"/>
    <property type="molecule type" value="Genomic_DNA"/>
</dbReference>
<name>A0A024GQS4_9STRA</name>
<reference evidence="1 2" key="1">
    <citation type="submission" date="2012-05" db="EMBL/GenBank/DDBJ databases">
        <title>Recombination and specialization in a pathogen metapopulation.</title>
        <authorList>
            <person name="Gardiner A."/>
            <person name="Kemen E."/>
            <person name="Schultz-Larsen T."/>
            <person name="MacLean D."/>
            <person name="Van Oosterhout C."/>
            <person name="Jones J.D.G."/>
        </authorList>
    </citation>
    <scope>NUCLEOTIDE SEQUENCE [LARGE SCALE GENOMIC DNA]</scope>
    <source>
        <strain evidence="1 2">Ac Nc2</strain>
    </source>
</reference>
<comment type="caution">
    <text evidence="1">The sequence shown here is derived from an EMBL/GenBank/DDBJ whole genome shotgun (WGS) entry which is preliminary data.</text>
</comment>
<proteinExistence type="predicted"/>
<dbReference type="InParanoid" id="A0A024GQS4"/>
<dbReference type="AlphaFoldDB" id="A0A024GQS4"/>
<accession>A0A024GQS4</accession>
<sequence>MTSSSYDAIIEVVLTNCYVSTDSIKGALLALSRSCHLTELVSFFCTTLQSSGCGRTTSKLSKIDHHQFAIDASKSKRWSLPIAFLFLHCRSYGHLEENERRILMLTSSCVCVDNILLREGRVSNRSDSLVARHRCTGRSFYHVLFIGELQMLYKRQSHFYSAGGK</sequence>
<organism evidence="1 2">
    <name type="scientific">Albugo candida</name>
    <dbReference type="NCBI Taxonomy" id="65357"/>
    <lineage>
        <taxon>Eukaryota</taxon>
        <taxon>Sar</taxon>
        <taxon>Stramenopiles</taxon>
        <taxon>Oomycota</taxon>
        <taxon>Peronosporomycetes</taxon>
        <taxon>Albuginales</taxon>
        <taxon>Albuginaceae</taxon>
        <taxon>Albugo</taxon>
    </lineage>
</organism>
<evidence type="ECO:0000313" key="2">
    <source>
        <dbReference type="Proteomes" id="UP000053237"/>
    </source>
</evidence>
<keyword evidence="2" id="KW-1185">Reference proteome</keyword>
<dbReference type="Proteomes" id="UP000053237">
    <property type="component" value="Unassembled WGS sequence"/>
</dbReference>
<gene>
    <name evidence="1" type="ORF">BN9_100950</name>
</gene>
<protein>
    <submittedName>
        <fullName evidence="1">Uncharacterized protein</fullName>
    </submittedName>
</protein>
<evidence type="ECO:0000313" key="1">
    <source>
        <dbReference type="EMBL" id="CCI48886.1"/>
    </source>
</evidence>